<reference evidence="2 3" key="1">
    <citation type="journal article" date="2014" name="Genome Biol. Evol.">
        <title>Comparative genomics and transcriptomics analyses reveal divergent lifestyle features of nematode endoparasitic fungus Hirsutella minnesotensis.</title>
        <authorList>
            <person name="Lai Y."/>
            <person name="Liu K."/>
            <person name="Zhang X."/>
            <person name="Zhang X."/>
            <person name="Li K."/>
            <person name="Wang N."/>
            <person name="Shu C."/>
            <person name="Wu Y."/>
            <person name="Wang C."/>
            <person name="Bushley K.E."/>
            <person name="Xiang M."/>
            <person name="Liu X."/>
        </authorList>
    </citation>
    <scope>NUCLEOTIDE SEQUENCE [LARGE SCALE GENOMIC DNA]</scope>
    <source>
        <strain evidence="2 3">3608</strain>
    </source>
</reference>
<dbReference type="EMBL" id="KQ030762">
    <property type="protein sequence ID" value="KJZ69120.1"/>
    <property type="molecule type" value="Genomic_DNA"/>
</dbReference>
<evidence type="ECO:0000256" key="1">
    <source>
        <dbReference type="SAM" id="MobiDB-lite"/>
    </source>
</evidence>
<dbReference type="Proteomes" id="UP000054481">
    <property type="component" value="Unassembled WGS sequence"/>
</dbReference>
<keyword evidence="3" id="KW-1185">Reference proteome</keyword>
<name>A0A0F7ZJ06_9HYPO</name>
<organism evidence="2 3">
    <name type="scientific">Hirsutella minnesotensis 3608</name>
    <dbReference type="NCBI Taxonomy" id="1043627"/>
    <lineage>
        <taxon>Eukaryota</taxon>
        <taxon>Fungi</taxon>
        <taxon>Dikarya</taxon>
        <taxon>Ascomycota</taxon>
        <taxon>Pezizomycotina</taxon>
        <taxon>Sordariomycetes</taxon>
        <taxon>Hypocreomycetidae</taxon>
        <taxon>Hypocreales</taxon>
        <taxon>Ophiocordycipitaceae</taxon>
        <taxon>Hirsutella</taxon>
    </lineage>
</organism>
<evidence type="ECO:0000313" key="3">
    <source>
        <dbReference type="Proteomes" id="UP000054481"/>
    </source>
</evidence>
<sequence length="255" mass="28321">MESSGVFSNRDELLQVFELCKAVRDEITAKEIRDFFRSTKQGDHFIAAIAFLPESFRQSYMRFIQGKSSQGSKANDFLNNIRKSLDRLQKGLDELDPGVSLPRIATFSTKAEWRCVAPGCPEGGEFKLEQLIVPKFCGTKASSRKCAWHSKCLQAIVGSGDMFPLLDCSCSRGEINERKRSAVGSLQGEDGSALKRLKAAISLKRNALDSDEAGSAFKRPKPEISLKRNGFDSDEAGEHESKRSRSSSHFEEGRD</sequence>
<accession>A0A0F7ZJ06</accession>
<dbReference type="AlphaFoldDB" id="A0A0F7ZJ06"/>
<protein>
    <submittedName>
        <fullName evidence="2">Uncharacterized protein</fullName>
    </submittedName>
</protein>
<feature type="region of interest" description="Disordered" evidence="1">
    <location>
        <begin position="211"/>
        <end position="255"/>
    </location>
</feature>
<feature type="compositionally biased region" description="Basic and acidic residues" evidence="1">
    <location>
        <begin position="220"/>
        <end position="255"/>
    </location>
</feature>
<gene>
    <name evidence="2" type="ORF">HIM_11488</name>
</gene>
<evidence type="ECO:0000313" key="2">
    <source>
        <dbReference type="EMBL" id="KJZ69120.1"/>
    </source>
</evidence>
<proteinExistence type="predicted"/>